<dbReference type="OrthoDB" id="1683192at2"/>
<name>A0A0M0LF77_9BACL</name>
<protein>
    <recommendedName>
        <fullName evidence="1">DUF8042 domain-containing protein</fullName>
    </recommendedName>
</protein>
<dbReference type="AlphaFoldDB" id="A0A0M0LF77"/>
<dbReference type="RefSeq" id="WP_053417776.1">
    <property type="nucleotide sequence ID" value="NZ_LILB01000005.1"/>
</dbReference>
<proteinExistence type="predicted"/>
<evidence type="ECO:0000259" key="1">
    <source>
        <dbReference type="Pfam" id="PF26154"/>
    </source>
</evidence>
<dbReference type="Pfam" id="PF26154">
    <property type="entry name" value="DUF8042"/>
    <property type="match status" value="1"/>
</dbReference>
<dbReference type="Proteomes" id="UP000036867">
    <property type="component" value="Unassembled WGS sequence"/>
</dbReference>
<dbReference type="EMBL" id="LILB01000005">
    <property type="protein sequence ID" value="KOO49606.1"/>
    <property type="molecule type" value="Genomic_DNA"/>
</dbReference>
<evidence type="ECO:0000313" key="3">
    <source>
        <dbReference type="Proteomes" id="UP000036867"/>
    </source>
</evidence>
<keyword evidence="3" id="KW-1185">Reference proteome</keyword>
<dbReference type="GeneID" id="301137367"/>
<reference evidence="3" key="1">
    <citation type="submission" date="2015-08" db="EMBL/GenBank/DDBJ databases">
        <title>Fjat-10028 dsm 16317.</title>
        <authorList>
            <person name="Liu B."/>
            <person name="Wang J."/>
            <person name="Zhu Y."/>
            <person name="Liu G."/>
            <person name="Chen Q."/>
            <person name="Chen Z."/>
            <person name="Lan J."/>
            <person name="Che J."/>
            <person name="Ge C."/>
            <person name="Shi H."/>
            <person name="Pan Z."/>
            <person name="Liu X."/>
        </authorList>
    </citation>
    <scope>NUCLEOTIDE SEQUENCE [LARGE SCALE GENOMIC DNA]</scope>
    <source>
        <strain evidence="3">DSM 16317</strain>
    </source>
</reference>
<gene>
    <name evidence="2" type="ORF">AMD00_14800</name>
</gene>
<feature type="domain" description="DUF8042" evidence="1">
    <location>
        <begin position="6"/>
        <end position="108"/>
    </location>
</feature>
<evidence type="ECO:0000313" key="2">
    <source>
        <dbReference type="EMBL" id="KOO49606.1"/>
    </source>
</evidence>
<dbReference type="STRING" id="263475.AMD00_14800"/>
<organism evidence="2 3">
    <name type="scientific">Viridibacillus arvi</name>
    <dbReference type="NCBI Taxonomy" id="263475"/>
    <lineage>
        <taxon>Bacteria</taxon>
        <taxon>Bacillati</taxon>
        <taxon>Bacillota</taxon>
        <taxon>Bacilli</taxon>
        <taxon>Bacillales</taxon>
        <taxon>Caryophanaceae</taxon>
        <taxon>Viridibacillus</taxon>
    </lineage>
</organism>
<dbReference type="InterPro" id="IPR058355">
    <property type="entry name" value="DUF8042"/>
</dbReference>
<accession>A0A0M0LF77</accession>
<dbReference type="PATRIC" id="fig|263475.3.peg.4231"/>
<comment type="caution">
    <text evidence="2">The sequence shown here is derived from an EMBL/GenBank/DDBJ whole genome shotgun (WGS) entry which is preliminary data.</text>
</comment>
<sequence length="115" mass="13327">MTEYVEDVIESYNSYIEGIGKGSLLVAKMLKEDRTLEAFQMITDFSEGVTWLIQAANLLRKNNVRVELEIAKMNEFLSEINSGLEIQDYVLVADLFEYEITPFFEEYRPIEKSKA</sequence>